<proteinExistence type="predicted"/>
<name>A0A3E2BNV8_9BACT</name>
<keyword evidence="1" id="KW-0812">Transmembrane</keyword>
<organism evidence="2 3">
    <name type="scientific">Candidatus Saccharicenans subterraneus</name>
    <dbReference type="NCBI Taxonomy" id="2508984"/>
    <lineage>
        <taxon>Bacteria</taxon>
        <taxon>Candidatus Aminicenantota</taxon>
        <taxon>Candidatus Aminicenantia</taxon>
        <taxon>Candidatus Aminicenantales</taxon>
        <taxon>Candidatus Saccharicenantaceae</taxon>
        <taxon>Candidatus Saccharicenans</taxon>
    </lineage>
</organism>
<evidence type="ECO:0000313" key="2">
    <source>
        <dbReference type="EMBL" id="RFT16327.1"/>
    </source>
</evidence>
<keyword evidence="1" id="KW-1133">Transmembrane helix</keyword>
<feature type="transmembrane region" description="Helical" evidence="1">
    <location>
        <begin position="28"/>
        <end position="53"/>
    </location>
</feature>
<keyword evidence="1" id="KW-0472">Membrane</keyword>
<dbReference type="Proteomes" id="UP000257323">
    <property type="component" value="Unassembled WGS sequence"/>
</dbReference>
<comment type="caution">
    <text evidence="2">The sequence shown here is derived from an EMBL/GenBank/DDBJ whole genome shotgun (WGS) entry which is preliminary data.</text>
</comment>
<reference evidence="2 3" key="1">
    <citation type="submission" date="2018-08" db="EMBL/GenBank/DDBJ databases">
        <title>Genome analysis of the thermophilic bacterium of the candidate phylum Aminicenantes from deep subsurface aquifer revealed its physiology and ecological role.</title>
        <authorList>
            <person name="Kadnikov V.V."/>
            <person name="Mardanov A.V."/>
            <person name="Beletsky A.V."/>
            <person name="Karnachuk O.V."/>
            <person name="Ravin N.V."/>
        </authorList>
    </citation>
    <scope>NUCLEOTIDE SEQUENCE [LARGE SCALE GENOMIC DNA]</scope>
    <source>
        <strain evidence="2">BY38</strain>
    </source>
</reference>
<gene>
    <name evidence="2" type="ORF">OP8BY_1931</name>
</gene>
<accession>A0A3E2BNV8</accession>
<dbReference type="EMBL" id="QUAH01000004">
    <property type="protein sequence ID" value="RFT16327.1"/>
    <property type="molecule type" value="Genomic_DNA"/>
</dbReference>
<sequence>MSIFFSWGSFLFFLTPYLGRIINIDFLFIYSIVYILFVGALMLIYLISLVVLIPGWQRRINAFLFLLLFIIF</sequence>
<evidence type="ECO:0000256" key="1">
    <source>
        <dbReference type="SAM" id="Phobius"/>
    </source>
</evidence>
<evidence type="ECO:0000313" key="3">
    <source>
        <dbReference type="Proteomes" id="UP000257323"/>
    </source>
</evidence>
<protein>
    <submittedName>
        <fullName evidence="2">Uncharacterized protein</fullName>
    </submittedName>
</protein>
<dbReference type="AlphaFoldDB" id="A0A3E2BNV8"/>